<dbReference type="Pfam" id="PF20337">
    <property type="entry name" value="DUF6632"/>
    <property type="match status" value="1"/>
</dbReference>
<evidence type="ECO:0000313" key="2">
    <source>
        <dbReference type="EMBL" id="WKD48420.1"/>
    </source>
</evidence>
<feature type="transmembrane region" description="Helical" evidence="1">
    <location>
        <begin position="46"/>
        <end position="65"/>
    </location>
</feature>
<gene>
    <name evidence="2" type="ORF">M8T91_10820</name>
</gene>
<feature type="transmembrane region" description="Helical" evidence="1">
    <location>
        <begin position="12"/>
        <end position="34"/>
    </location>
</feature>
<keyword evidence="3" id="KW-1185">Reference proteome</keyword>
<organism evidence="2 3">
    <name type="scientific">Microbulbifer spongiae</name>
    <dbReference type="NCBI Taxonomy" id="2944933"/>
    <lineage>
        <taxon>Bacteria</taxon>
        <taxon>Pseudomonadati</taxon>
        <taxon>Pseudomonadota</taxon>
        <taxon>Gammaproteobacteria</taxon>
        <taxon>Cellvibrionales</taxon>
        <taxon>Microbulbiferaceae</taxon>
        <taxon>Microbulbifer</taxon>
    </lineage>
</organism>
<evidence type="ECO:0000313" key="3">
    <source>
        <dbReference type="Proteomes" id="UP001321520"/>
    </source>
</evidence>
<protein>
    <recommendedName>
        <fullName evidence="4">DUF1761 domain-containing protein</fullName>
    </recommendedName>
</protein>
<feature type="transmembrane region" description="Helical" evidence="1">
    <location>
        <begin position="101"/>
        <end position="121"/>
    </location>
</feature>
<accession>A0ABY9E5X4</accession>
<sequence length="132" mass="15290">MNETTRAKYLAIALVTIGLLYIFAMYPLMVWIWPSGWGWMPPQPEYEQLIVGFFATLGIFLILAAKNLSANLNLIWFTIWLNMIYATIMLLMVLADRAEHANLIGNIPVQYLISGVLWYLLPRHKNARYLTR</sequence>
<evidence type="ECO:0008006" key="4">
    <source>
        <dbReference type="Google" id="ProtNLM"/>
    </source>
</evidence>
<feature type="transmembrane region" description="Helical" evidence="1">
    <location>
        <begin position="72"/>
        <end position="95"/>
    </location>
</feature>
<proteinExistence type="predicted"/>
<keyword evidence="1" id="KW-1133">Transmembrane helix</keyword>
<evidence type="ECO:0000256" key="1">
    <source>
        <dbReference type="SAM" id="Phobius"/>
    </source>
</evidence>
<reference evidence="2 3" key="1">
    <citation type="submission" date="2022-05" db="EMBL/GenBank/DDBJ databases">
        <title>Microbulbifer sp. nov., isolated from sponge.</title>
        <authorList>
            <person name="Gao L."/>
        </authorList>
    </citation>
    <scope>NUCLEOTIDE SEQUENCE [LARGE SCALE GENOMIC DNA]</scope>
    <source>
        <strain evidence="2 3">MI-G</strain>
    </source>
</reference>
<keyword evidence="1" id="KW-0472">Membrane</keyword>
<name>A0ABY9E5X4_9GAMM</name>
<keyword evidence="1" id="KW-0812">Transmembrane</keyword>
<dbReference type="EMBL" id="CP098023">
    <property type="protein sequence ID" value="WKD48420.1"/>
    <property type="molecule type" value="Genomic_DNA"/>
</dbReference>
<dbReference type="InterPro" id="IPR046572">
    <property type="entry name" value="DUF6632"/>
</dbReference>
<dbReference type="RefSeq" id="WP_301414172.1">
    <property type="nucleotide sequence ID" value="NZ_CP098023.1"/>
</dbReference>
<dbReference type="Proteomes" id="UP001321520">
    <property type="component" value="Chromosome"/>
</dbReference>